<dbReference type="AlphaFoldDB" id="A0A438D146"/>
<keyword evidence="1" id="KW-0472">Membrane</keyword>
<protein>
    <submittedName>
        <fullName evidence="2">Uncharacterized protein</fullName>
    </submittedName>
</protein>
<dbReference type="EMBL" id="QGNW01001859">
    <property type="protein sequence ID" value="RVW29161.1"/>
    <property type="molecule type" value="Genomic_DNA"/>
</dbReference>
<evidence type="ECO:0000256" key="1">
    <source>
        <dbReference type="SAM" id="Phobius"/>
    </source>
</evidence>
<evidence type="ECO:0000313" key="3">
    <source>
        <dbReference type="Proteomes" id="UP000288805"/>
    </source>
</evidence>
<keyword evidence="1" id="KW-1133">Transmembrane helix</keyword>
<sequence>MDSLTSVSKPSIVFPPSNPLLPQRPRLVSLSLSSPASDARLRPRLSSFFPLPCAPPHLSTRRFLDVSCKSGAHDDADDLERALHLDGTIPGTSNEFVKRVSSRAYDMRRHLHQTFDSSSYDVLDANPWRETSKPVYVLTQKENQLCTMKTRRNRSEVERELGLLFSKGGKWRSKIGNQAKQSKTGTKTGTKFQMLVEDIREGVLASQISFTVVRNIEVPQLSGYNKLQSQDIILESSSSHATKFGSSGLDQERDVYGFINKILKLANRYDLSDEDCFMPLPSVLGILLQFFSFSSFCATLYFWYLGNFAVTTPSTQPLNLWLPSLFLDPTENISFKNVQPNVEYEFGWYMTRKTGKQPDDVFEDESEAAKYCDLLQGGGQGCEGVAEIDASSVFDLCQKMRALAVLFRRGRTPPLPESLRLNLRARKRSLEDQEDLI</sequence>
<dbReference type="Proteomes" id="UP000288805">
    <property type="component" value="Unassembled WGS sequence"/>
</dbReference>
<feature type="transmembrane region" description="Helical" evidence="1">
    <location>
        <begin position="283"/>
        <end position="304"/>
    </location>
</feature>
<evidence type="ECO:0000313" key="2">
    <source>
        <dbReference type="EMBL" id="RVW29161.1"/>
    </source>
</evidence>
<keyword evidence="1" id="KW-0812">Transmembrane</keyword>
<organism evidence="2 3">
    <name type="scientific">Vitis vinifera</name>
    <name type="common">Grape</name>
    <dbReference type="NCBI Taxonomy" id="29760"/>
    <lineage>
        <taxon>Eukaryota</taxon>
        <taxon>Viridiplantae</taxon>
        <taxon>Streptophyta</taxon>
        <taxon>Embryophyta</taxon>
        <taxon>Tracheophyta</taxon>
        <taxon>Spermatophyta</taxon>
        <taxon>Magnoliopsida</taxon>
        <taxon>eudicotyledons</taxon>
        <taxon>Gunneridae</taxon>
        <taxon>Pentapetalae</taxon>
        <taxon>rosids</taxon>
        <taxon>Vitales</taxon>
        <taxon>Vitaceae</taxon>
        <taxon>Viteae</taxon>
        <taxon>Vitis</taxon>
    </lineage>
</organism>
<proteinExistence type="predicted"/>
<dbReference type="PANTHER" id="PTHR37178:SF1">
    <property type="entry name" value="PLANT_PROTEIN"/>
    <property type="match status" value="1"/>
</dbReference>
<reference evidence="2 3" key="1">
    <citation type="journal article" date="2018" name="PLoS Genet.">
        <title>Population sequencing reveals clonal diversity and ancestral inbreeding in the grapevine cultivar Chardonnay.</title>
        <authorList>
            <person name="Roach M.J."/>
            <person name="Johnson D.L."/>
            <person name="Bohlmann J."/>
            <person name="van Vuuren H.J."/>
            <person name="Jones S.J."/>
            <person name="Pretorius I.S."/>
            <person name="Schmidt S.A."/>
            <person name="Borneman A.R."/>
        </authorList>
    </citation>
    <scope>NUCLEOTIDE SEQUENCE [LARGE SCALE GENOMIC DNA]</scope>
    <source>
        <strain evidence="3">cv. Chardonnay</strain>
        <tissue evidence="2">Leaf</tissue>
    </source>
</reference>
<comment type="caution">
    <text evidence="2">The sequence shown here is derived from an EMBL/GenBank/DDBJ whole genome shotgun (WGS) entry which is preliminary data.</text>
</comment>
<gene>
    <name evidence="2" type="ORF">CK203_098508</name>
</gene>
<dbReference type="PANTHER" id="PTHR37178">
    <property type="entry name" value="PLANT/PROTEIN"/>
    <property type="match status" value="1"/>
</dbReference>
<name>A0A438D146_VITVI</name>
<accession>A0A438D146</accession>